<protein>
    <submittedName>
        <fullName evidence="2">Uncharacterized protein</fullName>
    </submittedName>
</protein>
<organism evidence="2">
    <name type="scientific">Pyrodinium bahamense</name>
    <dbReference type="NCBI Taxonomy" id="73915"/>
    <lineage>
        <taxon>Eukaryota</taxon>
        <taxon>Sar</taxon>
        <taxon>Alveolata</taxon>
        <taxon>Dinophyceae</taxon>
        <taxon>Gonyaulacales</taxon>
        <taxon>Pyrocystaceae</taxon>
        <taxon>Pyrodinium</taxon>
    </lineage>
</organism>
<dbReference type="EMBL" id="HBEG01034791">
    <property type="protein sequence ID" value="CAD8373223.1"/>
    <property type="molecule type" value="Transcribed_RNA"/>
</dbReference>
<feature type="compositionally biased region" description="Basic and acidic residues" evidence="1">
    <location>
        <begin position="48"/>
        <end position="59"/>
    </location>
</feature>
<accession>A0A7S0FPP2</accession>
<gene>
    <name evidence="2" type="ORF">PBAH0796_LOCUS21255</name>
</gene>
<reference evidence="2" key="1">
    <citation type="submission" date="2021-01" db="EMBL/GenBank/DDBJ databases">
        <authorList>
            <person name="Corre E."/>
            <person name="Pelletier E."/>
            <person name="Niang G."/>
            <person name="Scheremetjew M."/>
            <person name="Finn R."/>
            <person name="Kale V."/>
            <person name="Holt S."/>
            <person name="Cochrane G."/>
            <person name="Meng A."/>
            <person name="Brown T."/>
            <person name="Cohen L."/>
        </authorList>
    </citation>
    <scope>NUCLEOTIDE SEQUENCE</scope>
    <source>
        <strain evidence="2">Pbaha01</strain>
    </source>
</reference>
<sequence length="291" mass="29543">MDGGRRCECLLSVKNTFLEVAPLSPDSLAGAGTCKRSRSVPSPGSAACRDDAGGRHDGTTRAGSRLASRDGSQSGREKACPSAESSTAAPGAHAQPLAQTQRPQHRDEDHGWSCQTAPQPCDPSAAFPSGDAGPTKRAATAAAPAPALQKPGLFLDPALLLSGALDGGRNMEPPAGWGEAGGGGCWTPPPREAKLRPCKGKRERFKRLLGRIARAIDADPSGFDFARVPMPPPVADELGGADSNARGAVPGPSGLGALCWAQRVSGTLSCGSRAAAAPPLVWGEVGSSCAA</sequence>
<feature type="region of interest" description="Disordered" evidence="1">
    <location>
        <begin position="24"/>
        <end position="144"/>
    </location>
</feature>
<evidence type="ECO:0000256" key="1">
    <source>
        <dbReference type="SAM" id="MobiDB-lite"/>
    </source>
</evidence>
<dbReference type="AlphaFoldDB" id="A0A7S0FPP2"/>
<evidence type="ECO:0000313" key="2">
    <source>
        <dbReference type="EMBL" id="CAD8373223.1"/>
    </source>
</evidence>
<feature type="region of interest" description="Disordered" evidence="1">
    <location>
        <begin position="171"/>
        <end position="195"/>
    </location>
</feature>
<proteinExistence type="predicted"/>
<name>A0A7S0FPP2_9DINO</name>
<feature type="compositionally biased region" description="Low complexity" evidence="1">
    <location>
        <begin position="132"/>
        <end position="144"/>
    </location>
</feature>